<gene>
    <name evidence="4" type="ORF">CBEIBR21_23015</name>
</gene>
<feature type="transmembrane region" description="Helical" evidence="2">
    <location>
        <begin position="313"/>
        <end position="331"/>
    </location>
</feature>
<dbReference type="SMART" id="SM00331">
    <property type="entry name" value="PP2C_SIG"/>
    <property type="match status" value="1"/>
</dbReference>
<dbReference type="PANTHER" id="PTHR43156">
    <property type="entry name" value="STAGE II SPORULATION PROTEIN E-RELATED"/>
    <property type="match status" value="1"/>
</dbReference>
<dbReference type="InterPro" id="IPR036457">
    <property type="entry name" value="PPM-type-like_dom_sf"/>
</dbReference>
<keyword evidence="1" id="KW-0378">Hydrolase</keyword>
<dbReference type="Proteomes" id="UP000190959">
    <property type="component" value="Unassembled WGS sequence"/>
</dbReference>
<dbReference type="Gene3D" id="3.30.450.20">
    <property type="entry name" value="PAS domain"/>
    <property type="match status" value="1"/>
</dbReference>
<evidence type="ECO:0000256" key="1">
    <source>
        <dbReference type="ARBA" id="ARBA00022801"/>
    </source>
</evidence>
<keyword evidence="2" id="KW-0472">Membrane</keyword>
<proteinExistence type="predicted"/>
<evidence type="ECO:0000313" key="4">
    <source>
        <dbReference type="EMBL" id="OOP71141.1"/>
    </source>
</evidence>
<dbReference type="Gene3D" id="3.60.40.10">
    <property type="entry name" value="PPM-type phosphatase domain"/>
    <property type="match status" value="1"/>
</dbReference>
<feature type="transmembrane region" description="Helical" evidence="2">
    <location>
        <begin position="20"/>
        <end position="39"/>
    </location>
</feature>
<dbReference type="RefSeq" id="WP_078117227.1">
    <property type="nucleotide sequence ID" value="NZ_WWUA01000011.1"/>
</dbReference>
<name>A0A1S9N1C0_CLOBE</name>
<reference evidence="4 5" key="1">
    <citation type="submission" date="2017-02" db="EMBL/GenBank/DDBJ databases">
        <title>Genome sequence of Clostridium beijerinckii Br21.</title>
        <authorList>
            <person name="Fonseca B.C."/>
            <person name="Guazzaroni M.E."/>
            <person name="Riano-Pachon D.M."/>
            <person name="Reginatto V."/>
        </authorList>
    </citation>
    <scope>NUCLEOTIDE SEQUENCE [LARGE SCALE GENOMIC DNA]</scope>
    <source>
        <strain evidence="4 5">Br21</strain>
    </source>
</reference>
<dbReference type="EMBL" id="MWMH01000010">
    <property type="protein sequence ID" value="OOP71141.1"/>
    <property type="molecule type" value="Genomic_DNA"/>
</dbReference>
<dbReference type="AlphaFoldDB" id="A0A1S9N1C0"/>
<accession>A0A1S9N1C0</accession>
<dbReference type="InterPro" id="IPR001932">
    <property type="entry name" value="PPM-type_phosphatase-like_dom"/>
</dbReference>
<feature type="domain" description="PPM-type phosphatase" evidence="3">
    <location>
        <begin position="390"/>
        <end position="615"/>
    </location>
</feature>
<dbReference type="Pfam" id="PF07228">
    <property type="entry name" value="SpoIIE"/>
    <property type="match status" value="1"/>
</dbReference>
<dbReference type="InterPro" id="IPR052016">
    <property type="entry name" value="Bact_Sigma-Reg"/>
</dbReference>
<protein>
    <submittedName>
        <fullName evidence="4">Serine/threonine protein phosphatase</fullName>
    </submittedName>
</protein>
<organism evidence="4 5">
    <name type="scientific">Clostridium beijerinckii</name>
    <name type="common">Clostridium MP</name>
    <dbReference type="NCBI Taxonomy" id="1520"/>
    <lineage>
        <taxon>Bacteria</taxon>
        <taxon>Bacillati</taxon>
        <taxon>Bacillota</taxon>
        <taxon>Clostridia</taxon>
        <taxon>Eubacteriales</taxon>
        <taxon>Clostridiaceae</taxon>
        <taxon>Clostridium</taxon>
    </lineage>
</organism>
<dbReference type="GO" id="GO:0016791">
    <property type="term" value="F:phosphatase activity"/>
    <property type="evidence" value="ECO:0007669"/>
    <property type="project" value="TreeGrafter"/>
</dbReference>
<evidence type="ECO:0000313" key="5">
    <source>
        <dbReference type="Proteomes" id="UP000190959"/>
    </source>
</evidence>
<dbReference type="PANTHER" id="PTHR43156:SF9">
    <property type="entry name" value="HAMP DOMAIN-CONTAINING PROTEIN"/>
    <property type="match status" value="1"/>
</dbReference>
<comment type="caution">
    <text evidence="4">The sequence shown here is derived from an EMBL/GenBank/DDBJ whole genome shotgun (WGS) entry which is preliminary data.</text>
</comment>
<sequence>MKEKITGYSGSYIKNMFRIISIASAIICIAVIITAILGYTNTKESLINKAKSQDIVFIVKSMSAKIDSRISRAIETSYIFARDPLNIEWVKGEEQDKEYGEIIQNKMDSIANSYDYNNFFTAVIKSKHYYRANSKKNDNGENYIILQEDNPEDKWFWSVLKSKKTIDFNIGYDSVTKNTFLFVNTIMGSVDDPVGITGVGMNINEITKEFKEFKVGKESNLWIIDDKGIIQLSDNVEDIGKKYSEFVPEGVVNNIENNSTDAKQEVKVSQYSKENNKIVDYSYCKLSSGDWTLFYEIPRTESISLLDSLRNNTIINVILVLAFFMILFYFISKKIANPYEQAILMNKELENKVKMRTQELRESNQKINDSIEYAKRLQESILPSLEELKKSFMENFLIWKPKDTVGGDFFWLREIEDVLVFVVGDCTGHGVPGAFMTMTVNAILHNIVNTINKEDPSMILQELHIQLRQALNKNSNPSSVDDGLDIAIFSIKKKASLIYAGANIELYIKREGEVKVFKPQTRGIGYRDIELKENLKNEIIQIQEGDIFIVTTDGFIHQNGGERKYPFGKKRLRNMIKECEFKDFESIKSRFENTMEVYKGNEEQRDDITVLGFKIK</sequence>
<evidence type="ECO:0000259" key="3">
    <source>
        <dbReference type="SMART" id="SM00331"/>
    </source>
</evidence>
<keyword evidence="2" id="KW-1133">Transmembrane helix</keyword>
<evidence type="ECO:0000256" key="2">
    <source>
        <dbReference type="SAM" id="Phobius"/>
    </source>
</evidence>
<keyword evidence="2" id="KW-0812">Transmembrane</keyword>